<dbReference type="EMBL" id="BAAANY010000002">
    <property type="protein sequence ID" value="GAA1660299.1"/>
    <property type="molecule type" value="Genomic_DNA"/>
</dbReference>
<sequence length="290" mass="31423">MSRPFRFSVNLLAACGRDEWVGKARTAESAGYDVIMVPDHLGMPAPFTSLLLAAEATERPRVAPFVLNVAFYNPTLLAREVAGLDQLTGGRLDLGLGTGYVKAEFDTAGLPFESGGQRVDRLEHTILELDRILADPDHQPRPVQAPRPPLLIGGAGDRVLRLAAKHAEIIGFTGVAKAGSLVAGDTATLVERAAFTRTAAGERADDVEFNLLIQRVAVTDNPKATLERARMMSPDRTDADLLDDTPILQIGTVKEIADRLREIRADTGISHFTVLETSMKDFAAVMEELR</sequence>
<dbReference type="InterPro" id="IPR036661">
    <property type="entry name" value="Luciferase-like_sf"/>
</dbReference>
<dbReference type="RefSeq" id="WP_344307066.1">
    <property type="nucleotide sequence ID" value="NZ_BAAANY010000002.1"/>
</dbReference>
<keyword evidence="4" id="KW-0503">Monooxygenase</keyword>
<dbReference type="Proteomes" id="UP001500618">
    <property type="component" value="Unassembled WGS sequence"/>
</dbReference>
<dbReference type="InterPro" id="IPR011251">
    <property type="entry name" value="Luciferase-like_dom"/>
</dbReference>
<evidence type="ECO:0000256" key="4">
    <source>
        <dbReference type="ARBA" id="ARBA00023033"/>
    </source>
</evidence>
<gene>
    <name evidence="6" type="ORF">GCM10009765_07160</name>
</gene>
<evidence type="ECO:0000259" key="5">
    <source>
        <dbReference type="Pfam" id="PF00296"/>
    </source>
</evidence>
<dbReference type="SUPFAM" id="SSF51679">
    <property type="entry name" value="Bacterial luciferase-like"/>
    <property type="match status" value="1"/>
</dbReference>
<dbReference type="Gene3D" id="3.20.20.30">
    <property type="entry name" value="Luciferase-like domain"/>
    <property type="match status" value="1"/>
</dbReference>
<comment type="caution">
    <text evidence="6">The sequence shown here is derived from an EMBL/GenBank/DDBJ whole genome shotgun (WGS) entry which is preliminary data.</text>
</comment>
<evidence type="ECO:0000313" key="7">
    <source>
        <dbReference type="Proteomes" id="UP001500618"/>
    </source>
</evidence>
<name>A0ABN2FWC4_9ACTN</name>
<proteinExistence type="predicted"/>
<dbReference type="PANTHER" id="PTHR42847:SF4">
    <property type="entry name" value="ALKANESULFONATE MONOOXYGENASE-RELATED"/>
    <property type="match status" value="1"/>
</dbReference>
<evidence type="ECO:0000256" key="1">
    <source>
        <dbReference type="ARBA" id="ARBA00022630"/>
    </source>
</evidence>
<dbReference type="PANTHER" id="PTHR42847">
    <property type="entry name" value="ALKANESULFONATE MONOOXYGENASE"/>
    <property type="match status" value="1"/>
</dbReference>
<reference evidence="6 7" key="1">
    <citation type="journal article" date="2019" name="Int. J. Syst. Evol. Microbiol.">
        <title>The Global Catalogue of Microorganisms (GCM) 10K type strain sequencing project: providing services to taxonomists for standard genome sequencing and annotation.</title>
        <authorList>
            <consortium name="The Broad Institute Genomics Platform"/>
            <consortium name="The Broad Institute Genome Sequencing Center for Infectious Disease"/>
            <person name="Wu L."/>
            <person name="Ma J."/>
        </authorList>
    </citation>
    <scope>NUCLEOTIDE SEQUENCE [LARGE SCALE GENOMIC DNA]</scope>
    <source>
        <strain evidence="6 7">JCM 14718</strain>
    </source>
</reference>
<dbReference type="Pfam" id="PF00296">
    <property type="entry name" value="Bac_luciferase"/>
    <property type="match status" value="1"/>
</dbReference>
<dbReference type="NCBIfam" id="TIGR03621">
    <property type="entry name" value="F420_MSMEG_2516"/>
    <property type="match status" value="1"/>
</dbReference>
<keyword evidence="2" id="KW-0288">FMN</keyword>
<dbReference type="InterPro" id="IPR019923">
    <property type="entry name" value="Lucif-like_OxRdtase_MSMEG_2516"/>
</dbReference>
<protein>
    <submittedName>
        <fullName evidence="6">TIGR03621 family F420-dependent LLM class oxidoreductase</fullName>
    </submittedName>
</protein>
<organism evidence="6 7">
    <name type="scientific">Fodinicola feengrottensis</name>
    <dbReference type="NCBI Taxonomy" id="435914"/>
    <lineage>
        <taxon>Bacteria</taxon>
        <taxon>Bacillati</taxon>
        <taxon>Actinomycetota</taxon>
        <taxon>Actinomycetes</taxon>
        <taxon>Mycobacteriales</taxon>
        <taxon>Fodinicola</taxon>
    </lineage>
</organism>
<dbReference type="InterPro" id="IPR050172">
    <property type="entry name" value="SsuD_RutA_monooxygenase"/>
</dbReference>
<evidence type="ECO:0000256" key="3">
    <source>
        <dbReference type="ARBA" id="ARBA00023002"/>
    </source>
</evidence>
<keyword evidence="1" id="KW-0285">Flavoprotein</keyword>
<evidence type="ECO:0000256" key="2">
    <source>
        <dbReference type="ARBA" id="ARBA00022643"/>
    </source>
</evidence>
<evidence type="ECO:0000313" key="6">
    <source>
        <dbReference type="EMBL" id="GAA1660299.1"/>
    </source>
</evidence>
<feature type="domain" description="Luciferase-like" evidence="5">
    <location>
        <begin position="18"/>
        <end position="233"/>
    </location>
</feature>
<keyword evidence="3" id="KW-0560">Oxidoreductase</keyword>
<accession>A0ABN2FWC4</accession>
<keyword evidence="7" id="KW-1185">Reference proteome</keyword>